<sequence length="144" mass="15465">MMILHVLMLYPDTVSCESTPSFPTCNSRGRRANLSGDIKVVDGTSFTLSPYAAEVWETSIAIPASSICLSILEAEAAAGFLYMSSLSESSAISGTGSPCKPTTLWGKNELLALICLLPIHCARASSSARRFLHISSYSISRSRR</sequence>
<evidence type="ECO:0000313" key="2">
    <source>
        <dbReference type="EMBL" id="KAG0574495.1"/>
    </source>
</evidence>
<gene>
    <name evidence="2" type="ORF">KC19_VG266100</name>
</gene>
<keyword evidence="1" id="KW-0732">Signal</keyword>
<dbReference type="AlphaFoldDB" id="A0A8T0HUU3"/>
<dbReference type="Proteomes" id="UP000822688">
    <property type="component" value="Chromosome V"/>
</dbReference>
<protein>
    <submittedName>
        <fullName evidence="2">Uncharacterized protein</fullName>
    </submittedName>
</protein>
<feature type="signal peptide" evidence="1">
    <location>
        <begin position="1"/>
        <end position="16"/>
    </location>
</feature>
<accession>A0A8T0HUU3</accession>
<evidence type="ECO:0000256" key="1">
    <source>
        <dbReference type="SAM" id="SignalP"/>
    </source>
</evidence>
<organism evidence="2 3">
    <name type="scientific">Ceratodon purpureus</name>
    <name type="common">Fire moss</name>
    <name type="synonym">Dicranum purpureum</name>
    <dbReference type="NCBI Taxonomy" id="3225"/>
    <lineage>
        <taxon>Eukaryota</taxon>
        <taxon>Viridiplantae</taxon>
        <taxon>Streptophyta</taxon>
        <taxon>Embryophyta</taxon>
        <taxon>Bryophyta</taxon>
        <taxon>Bryophytina</taxon>
        <taxon>Bryopsida</taxon>
        <taxon>Dicranidae</taxon>
        <taxon>Pseudoditrichales</taxon>
        <taxon>Ditrichaceae</taxon>
        <taxon>Ceratodon</taxon>
    </lineage>
</organism>
<keyword evidence="3" id="KW-1185">Reference proteome</keyword>
<dbReference type="EMBL" id="CM026426">
    <property type="protein sequence ID" value="KAG0574495.1"/>
    <property type="molecule type" value="Genomic_DNA"/>
</dbReference>
<comment type="caution">
    <text evidence="2">The sequence shown here is derived from an EMBL/GenBank/DDBJ whole genome shotgun (WGS) entry which is preliminary data.</text>
</comment>
<evidence type="ECO:0000313" key="3">
    <source>
        <dbReference type="Proteomes" id="UP000822688"/>
    </source>
</evidence>
<reference evidence="2" key="1">
    <citation type="submission" date="2020-06" db="EMBL/GenBank/DDBJ databases">
        <title>WGS assembly of Ceratodon purpureus strain R40.</title>
        <authorList>
            <person name="Carey S.B."/>
            <person name="Jenkins J."/>
            <person name="Shu S."/>
            <person name="Lovell J.T."/>
            <person name="Sreedasyam A."/>
            <person name="Maumus F."/>
            <person name="Tiley G.P."/>
            <person name="Fernandez-Pozo N."/>
            <person name="Barry K."/>
            <person name="Chen C."/>
            <person name="Wang M."/>
            <person name="Lipzen A."/>
            <person name="Daum C."/>
            <person name="Saski C.A."/>
            <person name="Payton A.C."/>
            <person name="Mcbreen J.C."/>
            <person name="Conrad R.E."/>
            <person name="Kollar L.M."/>
            <person name="Olsson S."/>
            <person name="Huttunen S."/>
            <person name="Landis J.B."/>
            <person name="Wickett N.J."/>
            <person name="Johnson M.G."/>
            <person name="Rensing S.A."/>
            <person name="Grimwood J."/>
            <person name="Schmutz J."/>
            <person name="Mcdaniel S.F."/>
        </authorList>
    </citation>
    <scope>NUCLEOTIDE SEQUENCE</scope>
    <source>
        <strain evidence="2">R40</strain>
    </source>
</reference>
<name>A0A8T0HUU3_CERPU</name>
<proteinExistence type="predicted"/>
<feature type="chain" id="PRO_5035945727" evidence="1">
    <location>
        <begin position="17"/>
        <end position="144"/>
    </location>
</feature>